<organism evidence="6 7">
    <name type="scientific">Athelia psychrophila</name>
    <dbReference type="NCBI Taxonomy" id="1759441"/>
    <lineage>
        <taxon>Eukaryota</taxon>
        <taxon>Fungi</taxon>
        <taxon>Dikarya</taxon>
        <taxon>Basidiomycota</taxon>
        <taxon>Agaricomycotina</taxon>
        <taxon>Agaricomycetes</taxon>
        <taxon>Agaricomycetidae</taxon>
        <taxon>Atheliales</taxon>
        <taxon>Atheliaceae</taxon>
        <taxon>Athelia</taxon>
    </lineage>
</organism>
<dbReference type="EMBL" id="KV417487">
    <property type="protein sequence ID" value="KZP31985.1"/>
    <property type="molecule type" value="Genomic_DNA"/>
</dbReference>
<feature type="compositionally biased region" description="Low complexity" evidence="5">
    <location>
        <begin position="452"/>
        <end position="462"/>
    </location>
</feature>
<gene>
    <name evidence="6" type="ORF">FIBSPDRAFT_925408</name>
</gene>
<evidence type="ECO:0000256" key="1">
    <source>
        <dbReference type="ARBA" id="ARBA00004141"/>
    </source>
</evidence>
<keyword evidence="2" id="KW-0812">Transmembrane</keyword>
<dbReference type="STRING" id="436010.A0A166USN4"/>
<keyword evidence="7" id="KW-1185">Reference proteome</keyword>
<dbReference type="Pfam" id="PF00083">
    <property type="entry name" value="Sugar_tr"/>
    <property type="match status" value="1"/>
</dbReference>
<feature type="region of interest" description="Disordered" evidence="5">
    <location>
        <begin position="448"/>
        <end position="495"/>
    </location>
</feature>
<dbReference type="SUPFAM" id="SSF103473">
    <property type="entry name" value="MFS general substrate transporter"/>
    <property type="match status" value="1"/>
</dbReference>
<evidence type="ECO:0000313" key="6">
    <source>
        <dbReference type="EMBL" id="KZP31985.1"/>
    </source>
</evidence>
<evidence type="ECO:0000256" key="3">
    <source>
        <dbReference type="ARBA" id="ARBA00022989"/>
    </source>
</evidence>
<dbReference type="Proteomes" id="UP000076532">
    <property type="component" value="Unassembled WGS sequence"/>
</dbReference>
<dbReference type="GO" id="GO:0005351">
    <property type="term" value="F:carbohydrate:proton symporter activity"/>
    <property type="evidence" value="ECO:0007669"/>
    <property type="project" value="TreeGrafter"/>
</dbReference>
<dbReference type="GO" id="GO:0016020">
    <property type="term" value="C:membrane"/>
    <property type="evidence" value="ECO:0007669"/>
    <property type="project" value="UniProtKB-SubCell"/>
</dbReference>
<dbReference type="InterPro" id="IPR005828">
    <property type="entry name" value="MFS_sugar_transport-like"/>
</dbReference>
<dbReference type="PANTHER" id="PTHR48022:SF64">
    <property type="entry name" value="MAJOR FACILITATOR SUPERFAMILY (MFS) PROFILE DOMAIN-CONTAINING PROTEIN"/>
    <property type="match status" value="1"/>
</dbReference>
<dbReference type="Gene3D" id="1.20.1250.20">
    <property type="entry name" value="MFS general substrate transporter like domains"/>
    <property type="match status" value="1"/>
</dbReference>
<dbReference type="InterPro" id="IPR036259">
    <property type="entry name" value="MFS_trans_sf"/>
</dbReference>
<sequence>MPCVNDYGWLGLNCKPEVGHACPRHFRQLKGSSALASLEQLVTLPAHIEWYSNRRLLALNSRSRSGSGRSMAARTSARQPLVPHLDHWVLIRADSPPADRLPPSASLADSAPLSIRPHPPRALDFSTSGLAWALAGSFAPYLSIILGEDTLLGVVITVMPACSSVLASSLAWASPSQTTPPQSRRPSLLPGLPRTGHVRVQLAVTTFGTFKINNTWSWRIPSILQGWPSVSQIYLGWIMPESPRRLISKGRDAKMLHMFAYYYTDYNENDPRSQHQSRLNVALRDAGNGKHMCIAIVLRLFPHWSGNGLFYCYPNEVLDQIGGTSPTMQLLISDPDPLLGAPRQARAALPLPYTHGGIICIQQYQAHQKDAAAHGTIAFICLVHAAYDLVFTPLIVGYSVEVLPCHLRAKGFNFAISFSFALIFNQRMNPIVPGTLKWKLYTQSGSREKLCPSASTSSGRRASPSRRPPRSSTAKAHRAARAGRTSHRGKSAKTYEMKELDEKGSDSYLPPVLSHVQVVLTLDSDMRYCLVVEICISFQLAAHNA</sequence>
<evidence type="ECO:0000313" key="7">
    <source>
        <dbReference type="Proteomes" id="UP000076532"/>
    </source>
</evidence>
<accession>A0A166USN4</accession>
<evidence type="ECO:0000256" key="2">
    <source>
        <dbReference type="ARBA" id="ARBA00022692"/>
    </source>
</evidence>
<evidence type="ECO:0000256" key="4">
    <source>
        <dbReference type="ARBA" id="ARBA00023136"/>
    </source>
</evidence>
<keyword evidence="3" id="KW-1133">Transmembrane helix</keyword>
<dbReference type="PANTHER" id="PTHR48022">
    <property type="entry name" value="PLASTIDIC GLUCOSE TRANSPORTER 4"/>
    <property type="match status" value="1"/>
</dbReference>
<comment type="subcellular location">
    <subcellularLocation>
        <location evidence="1">Membrane</location>
        <topology evidence="1">Multi-pass membrane protein</topology>
    </subcellularLocation>
</comment>
<evidence type="ECO:0000256" key="5">
    <source>
        <dbReference type="SAM" id="MobiDB-lite"/>
    </source>
</evidence>
<dbReference type="InterPro" id="IPR050360">
    <property type="entry name" value="MFS_Sugar_Transporters"/>
</dbReference>
<dbReference type="AlphaFoldDB" id="A0A166USN4"/>
<feature type="compositionally biased region" description="Basic residues" evidence="5">
    <location>
        <begin position="463"/>
        <end position="491"/>
    </location>
</feature>
<keyword evidence="4" id="KW-0472">Membrane</keyword>
<name>A0A166USN4_9AGAM</name>
<dbReference type="OrthoDB" id="6133115at2759"/>
<protein>
    <submittedName>
        <fullName evidence="6">Uncharacterized protein</fullName>
    </submittedName>
</protein>
<reference evidence="6 7" key="1">
    <citation type="journal article" date="2016" name="Mol. Biol. Evol.">
        <title>Comparative Genomics of Early-Diverging Mushroom-Forming Fungi Provides Insights into the Origins of Lignocellulose Decay Capabilities.</title>
        <authorList>
            <person name="Nagy L.G."/>
            <person name="Riley R."/>
            <person name="Tritt A."/>
            <person name="Adam C."/>
            <person name="Daum C."/>
            <person name="Floudas D."/>
            <person name="Sun H."/>
            <person name="Yadav J.S."/>
            <person name="Pangilinan J."/>
            <person name="Larsson K.H."/>
            <person name="Matsuura K."/>
            <person name="Barry K."/>
            <person name="Labutti K."/>
            <person name="Kuo R."/>
            <person name="Ohm R.A."/>
            <person name="Bhattacharya S.S."/>
            <person name="Shirouzu T."/>
            <person name="Yoshinaga Y."/>
            <person name="Martin F.M."/>
            <person name="Grigoriev I.V."/>
            <person name="Hibbett D.S."/>
        </authorList>
    </citation>
    <scope>NUCLEOTIDE SEQUENCE [LARGE SCALE GENOMIC DNA]</scope>
    <source>
        <strain evidence="6 7">CBS 109695</strain>
    </source>
</reference>
<proteinExistence type="predicted"/>